<keyword evidence="3" id="KW-1185">Reference proteome</keyword>
<dbReference type="GO" id="GO:0003959">
    <property type="term" value="F:NADPH dehydrogenase activity"/>
    <property type="evidence" value="ECO:0007669"/>
    <property type="project" value="TreeGrafter"/>
</dbReference>
<dbReference type="PANTHER" id="PTHR22893">
    <property type="entry name" value="NADH OXIDOREDUCTASE-RELATED"/>
    <property type="match status" value="1"/>
</dbReference>
<dbReference type="PANTHER" id="PTHR22893:SF91">
    <property type="entry name" value="NADPH DEHYDROGENASE 2-RELATED"/>
    <property type="match status" value="1"/>
</dbReference>
<dbReference type="InterPro" id="IPR013785">
    <property type="entry name" value="Aldolase_TIM"/>
</dbReference>
<accession>A0A4Z0A232</accession>
<dbReference type="InterPro" id="IPR001155">
    <property type="entry name" value="OxRdtase_FMN_N"/>
</dbReference>
<feature type="domain" description="NADH:flavin oxidoreductase/NADH oxidase N-terminal" evidence="1">
    <location>
        <begin position="6"/>
        <end position="346"/>
    </location>
</feature>
<dbReference type="SUPFAM" id="SSF51395">
    <property type="entry name" value="FMN-linked oxidoreductases"/>
    <property type="match status" value="1"/>
</dbReference>
<evidence type="ECO:0000313" key="2">
    <source>
        <dbReference type="EMBL" id="TFY81116.1"/>
    </source>
</evidence>
<dbReference type="EMBL" id="SFCI01000248">
    <property type="protein sequence ID" value="TFY81116.1"/>
    <property type="molecule type" value="Genomic_DNA"/>
</dbReference>
<dbReference type="Pfam" id="PF00724">
    <property type="entry name" value="Oxidored_FMN"/>
    <property type="match status" value="1"/>
</dbReference>
<comment type="caution">
    <text evidence="2">The sequence shown here is derived from an EMBL/GenBank/DDBJ whole genome shotgun (WGS) entry which is preliminary data.</text>
</comment>
<dbReference type="InterPro" id="IPR045247">
    <property type="entry name" value="Oye-like"/>
</dbReference>
<protein>
    <recommendedName>
        <fullName evidence="1">NADH:flavin oxidoreductase/NADH oxidase N-terminal domain-containing protein</fullName>
    </recommendedName>
</protein>
<dbReference type="Proteomes" id="UP000298061">
    <property type="component" value="Unassembled WGS sequence"/>
</dbReference>
<gene>
    <name evidence="2" type="ORF">EWM64_g2889</name>
</gene>
<evidence type="ECO:0000313" key="3">
    <source>
        <dbReference type="Proteomes" id="UP000298061"/>
    </source>
</evidence>
<evidence type="ECO:0000259" key="1">
    <source>
        <dbReference type="Pfam" id="PF00724"/>
    </source>
</evidence>
<reference evidence="2 3" key="1">
    <citation type="submission" date="2019-02" db="EMBL/GenBank/DDBJ databases">
        <title>Genome sequencing of the rare red list fungi Hericium alpestre (H. flagellum).</title>
        <authorList>
            <person name="Buettner E."/>
            <person name="Kellner H."/>
        </authorList>
    </citation>
    <scope>NUCLEOTIDE SEQUENCE [LARGE SCALE GENOMIC DNA]</scope>
    <source>
        <strain evidence="2 3">DSM 108284</strain>
    </source>
</reference>
<name>A0A4Z0A232_9AGAM</name>
<dbReference type="AlphaFoldDB" id="A0A4Z0A232"/>
<sequence length="377" mass="41848">MSSTPKLFQPIQIGDVTLQHRVVMAPLTRYRANANHELEESAVKYYEQRASIPGTFLFTEGTFPSPELGGYPNVPGIWSQRQIEQWKKIVEAVHAKGSYIFLQLWALGRMAHADVLEAEGPYPAISAGNVQTDARHAHPRALTIPEIKDVIAKHAAAAKNAVHGAGFDGVEIHGAGGYLPDQFFQTATNNRTDEYGGSVEGRIRFALEVVDAVAKAVGANKTGIRISPWQAWQVGKRMDDPFATFGEFVRRLRAAHPDLGWLHVSQPRVEFTTDDPDVNEQASRPEDTNEPFIKLWAPKPIILNGGFTRESAIKAAEQDGVLVAFGRHYLANPDLPVRIQNGYPLNKYDRSTFYTHGPEAIKGYLDYPFYSDLKSKA</sequence>
<organism evidence="2 3">
    <name type="scientific">Hericium alpestre</name>
    <dbReference type="NCBI Taxonomy" id="135208"/>
    <lineage>
        <taxon>Eukaryota</taxon>
        <taxon>Fungi</taxon>
        <taxon>Dikarya</taxon>
        <taxon>Basidiomycota</taxon>
        <taxon>Agaricomycotina</taxon>
        <taxon>Agaricomycetes</taxon>
        <taxon>Russulales</taxon>
        <taxon>Hericiaceae</taxon>
        <taxon>Hericium</taxon>
    </lineage>
</organism>
<proteinExistence type="predicted"/>
<dbReference type="CDD" id="cd02933">
    <property type="entry name" value="OYE_like_FMN"/>
    <property type="match status" value="1"/>
</dbReference>
<dbReference type="GO" id="GO:0010181">
    <property type="term" value="F:FMN binding"/>
    <property type="evidence" value="ECO:0007669"/>
    <property type="project" value="InterPro"/>
</dbReference>
<dbReference type="STRING" id="135208.A0A4Z0A232"/>
<dbReference type="Gene3D" id="3.20.20.70">
    <property type="entry name" value="Aldolase class I"/>
    <property type="match status" value="1"/>
</dbReference>
<dbReference type="OrthoDB" id="276546at2759"/>